<organism evidence="3 4">
    <name type="scientific">Holothuria leucospilota</name>
    <name type="common">Black long sea cucumber</name>
    <name type="synonym">Mertensiothuria leucospilota</name>
    <dbReference type="NCBI Taxonomy" id="206669"/>
    <lineage>
        <taxon>Eukaryota</taxon>
        <taxon>Metazoa</taxon>
        <taxon>Echinodermata</taxon>
        <taxon>Eleutherozoa</taxon>
        <taxon>Echinozoa</taxon>
        <taxon>Holothuroidea</taxon>
        <taxon>Aspidochirotacea</taxon>
        <taxon>Aspidochirotida</taxon>
        <taxon>Holothuriidae</taxon>
        <taxon>Holothuria</taxon>
    </lineage>
</organism>
<keyword evidence="2" id="KW-0812">Transmembrane</keyword>
<keyword evidence="2" id="KW-0472">Membrane</keyword>
<evidence type="ECO:0000313" key="4">
    <source>
        <dbReference type="Proteomes" id="UP001152320"/>
    </source>
</evidence>
<name>A0A9Q1CH16_HOLLE</name>
<dbReference type="AlphaFoldDB" id="A0A9Q1CH16"/>
<feature type="transmembrane region" description="Helical" evidence="2">
    <location>
        <begin position="6"/>
        <end position="32"/>
    </location>
</feature>
<gene>
    <name evidence="3" type="ORF">HOLleu_07072</name>
</gene>
<evidence type="ECO:0000313" key="3">
    <source>
        <dbReference type="EMBL" id="KAJ8044344.1"/>
    </source>
</evidence>
<feature type="region of interest" description="Disordered" evidence="1">
    <location>
        <begin position="97"/>
        <end position="125"/>
    </location>
</feature>
<comment type="caution">
    <text evidence="3">The sequence shown here is derived from an EMBL/GenBank/DDBJ whole genome shotgun (WGS) entry which is preliminary data.</text>
</comment>
<accession>A0A9Q1CH16</accession>
<dbReference type="Proteomes" id="UP001152320">
    <property type="component" value="Chromosome 3"/>
</dbReference>
<evidence type="ECO:0000256" key="1">
    <source>
        <dbReference type="SAM" id="MobiDB-lite"/>
    </source>
</evidence>
<feature type="compositionally biased region" description="Basic and acidic residues" evidence="1">
    <location>
        <begin position="224"/>
        <end position="250"/>
    </location>
</feature>
<dbReference type="EMBL" id="JAIZAY010000003">
    <property type="protein sequence ID" value="KAJ8044344.1"/>
    <property type="molecule type" value="Genomic_DNA"/>
</dbReference>
<reference evidence="3" key="1">
    <citation type="submission" date="2021-10" db="EMBL/GenBank/DDBJ databases">
        <title>Tropical sea cucumber genome reveals ecological adaptation and Cuvierian tubules defense mechanism.</title>
        <authorList>
            <person name="Chen T."/>
        </authorList>
    </citation>
    <scope>NUCLEOTIDE SEQUENCE</scope>
    <source>
        <strain evidence="3">Nanhai2018</strain>
        <tissue evidence="3">Muscle</tissue>
    </source>
</reference>
<proteinExistence type="predicted"/>
<keyword evidence="4" id="KW-1185">Reference proteome</keyword>
<feature type="region of interest" description="Disordered" evidence="1">
    <location>
        <begin position="205"/>
        <end position="250"/>
    </location>
</feature>
<protein>
    <submittedName>
        <fullName evidence="3">Uncharacterized protein</fullName>
    </submittedName>
</protein>
<evidence type="ECO:0000256" key="2">
    <source>
        <dbReference type="SAM" id="Phobius"/>
    </source>
</evidence>
<keyword evidence="2" id="KW-1133">Transmembrane helix</keyword>
<sequence length="250" mass="27297">MSFLSERWFIILLACICLALFLTTTAFLIVCFRQRQKIRKLQKQLATVENGTISSVQKQPLESKTSVVIKETPASQVWESDECVFYDLGSLSRGVSREQLDADTATDPLGDGGGVPKSSKGGSEPDLVEKFVQHNRASIRSLDIQKMNASSPDDLTGDIWVGERKPSTEILPSNDADSVASETVVAEDSGNETISNDDILCQNGEEVESAKEDSFRLTTGLETSAEKPDEGKVDAKDIVDETKKSETESN</sequence>